<dbReference type="OrthoDB" id="9814125at2"/>
<keyword evidence="1" id="KW-0805">Transcription regulation</keyword>
<name>A0A1H5VXE0_9RHOB</name>
<evidence type="ECO:0000256" key="3">
    <source>
        <dbReference type="ARBA" id="ARBA00023163"/>
    </source>
</evidence>
<dbReference type="Proteomes" id="UP000236752">
    <property type="component" value="Unassembled WGS sequence"/>
</dbReference>
<accession>A0A1H5VXE0</accession>
<organism evidence="5 6">
    <name type="scientific">Thalassococcus halodurans</name>
    <dbReference type="NCBI Taxonomy" id="373675"/>
    <lineage>
        <taxon>Bacteria</taxon>
        <taxon>Pseudomonadati</taxon>
        <taxon>Pseudomonadota</taxon>
        <taxon>Alphaproteobacteria</taxon>
        <taxon>Rhodobacterales</taxon>
        <taxon>Roseobacteraceae</taxon>
        <taxon>Thalassococcus</taxon>
    </lineage>
</organism>
<evidence type="ECO:0000313" key="6">
    <source>
        <dbReference type="Proteomes" id="UP000236752"/>
    </source>
</evidence>
<keyword evidence="3" id="KW-0804">Transcription</keyword>
<keyword evidence="2" id="KW-0238">DNA-binding</keyword>
<evidence type="ECO:0000256" key="1">
    <source>
        <dbReference type="ARBA" id="ARBA00023015"/>
    </source>
</evidence>
<dbReference type="AlphaFoldDB" id="A0A1H5VXE0"/>
<keyword evidence="6" id="KW-1185">Reference proteome</keyword>
<dbReference type="RefSeq" id="WP_103909582.1">
    <property type="nucleotide sequence ID" value="NZ_FNUZ01000002.1"/>
</dbReference>
<dbReference type="InterPro" id="IPR018060">
    <property type="entry name" value="HTH_AraC"/>
</dbReference>
<dbReference type="SMART" id="SM00342">
    <property type="entry name" value="HTH_ARAC"/>
    <property type="match status" value="1"/>
</dbReference>
<proteinExistence type="predicted"/>
<evidence type="ECO:0000313" key="5">
    <source>
        <dbReference type="EMBL" id="SEF91541.1"/>
    </source>
</evidence>
<dbReference type="PROSITE" id="PS01124">
    <property type="entry name" value="HTH_ARAC_FAMILY_2"/>
    <property type="match status" value="1"/>
</dbReference>
<sequence length="289" mass="32067">MTGPAFLRKPSRINDAPPTERDIRCQNLAQFTGGEAWRLSDLHDRKDDLLIWITRGQGRVTVNGVRRGIGAHNAMVLPSGTLMSLELGPQSLAQVVQCPTGLLDPNNKGAKHLRIRDSLGQAELTGEIEAMQREISLARPFLYKALEAHMRLISVWIARQEANGALDAPKETAAQRLVKRYATKVVQNYTTDMVMADYAEALDVTPTHLTRVCRSTCGKTAADMLVERKLYEARRMLAQPKIEVQEIAKSLGFGSAAYFTRFIQSHLRMSPTAYRKAALKKPANVTALS</sequence>
<dbReference type="EMBL" id="FNUZ01000002">
    <property type="protein sequence ID" value="SEF91541.1"/>
    <property type="molecule type" value="Genomic_DNA"/>
</dbReference>
<dbReference type="SUPFAM" id="SSF46689">
    <property type="entry name" value="Homeodomain-like"/>
    <property type="match status" value="1"/>
</dbReference>
<reference evidence="5 6" key="1">
    <citation type="submission" date="2016-10" db="EMBL/GenBank/DDBJ databases">
        <authorList>
            <person name="de Groot N.N."/>
        </authorList>
    </citation>
    <scope>NUCLEOTIDE SEQUENCE [LARGE SCALE GENOMIC DNA]</scope>
    <source>
        <strain evidence="5 6">DSM 26915</strain>
    </source>
</reference>
<dbReference type="PANTHER" id="PTHR43280">
    <property type="entry name" value="ARAC-FAMILY TRANSCRIPTIONAL REGULATOR"/>
    <property type="match status" value="1"/>
</dbReference>
<gene>
    <name evidence="5" type="ORF">SAMN04488045_1212</name>
</gene>
<evidence type="ECO:0000259" key="4">
    <source>
        <dbReference type="PROSITE" id="PS01124"/>
    </source>
</evidence>
<dbReference type="Gene3D" id="1.10.10.60">
    <property type="entry name" value="Homeodomain-like"/>
    <property type="match status" value="1"/>
</dbReference>
<evidence type="ECO:0000256" key="2">
    <source>
        <dbReference type="ARBA" id="ARBA00023125"/>
    </source>
</evidence>
<dbReference type="PANTHER" id="PTHR43280:SF32">
    <property type="entry name" value="TRANSCRIPTIONAL REGULATORY PROTEIN"/>
    <property type="match status" value="1"/>
</dbReference>
<dbReference type="Pfam" id="PF12833">
    <property type="entry name" value="HTH_18"/>
    <property type="match status" value="1"/>
</dbReference>
<feature type="domain" description="HTH araC/xylS-type" evidence="4">
    <location>
        <begin position="179"/>
        <end position="277"/>
    </location>
</feature>
<dbReference type="InterPro" id="IPR009057">
    <property type="entry name" value="Homeodomain-like_sf"/>
</dbReference>
<dbReference type="GO" id="GO:0043565">
    <property type="term" value="F:sequence-specific DNA binding"/>
    <property type="evidence" value="ECO:0007669"/>
    <property type="project" value="InterPro"/>
</dbReference>
<dbReference type="GO" id="GO:0003700">
    <property type="term" value="F:DNA-binding transcription factor activity"/>
    <property type="evidence" value="ECO:0007669"/>
    <property type="project" value="InterPro"/>
</dbReference>
<protein>
    <submittedName>
        <fullName evidence="5">Transcriptional regulator, AraC family</fullName>
    </submittedName>
</protein>